<feature type="domain" description="WRKY" evidence="7">
    <location>
        <begin position="297"/>
        <end position="363"/>
    </location>
</feature>
<dbReference type="Gene3D" id="2.20.25.80">
    <property type="entry name" value="WRKY domain"/>
    <property type="match status" value="1"/>
</dbReference>
<dbReference type="PANTHER" id="PTHR31429">
    <property type="entry name" value="WRKY TRANSCRIPTION FACTOR 36-RELATED"/>
    <property type="match status" value="1"/>
</dbReference>
<evidence type="ECO:0000256" key="4">
    <source>
        <dbReference type="ARBA" id="ARBA00023163"/>
    </source>
</evidence>
<gene>
    <name evidence="8" type="ORF">OIU74_011117</name>
</gene>
<dbReference type="InterPro" id="IPR044810">
    <property type="entry name" value="WRKY_plant"/>
</dbReference>
<evidence type="ECO:0000256" key="6">
    <source>
        <dbReference type="SAM" id="MobiDB-lite"/>
    </source>
</evidence>
<dbReference type="FunFam" id="2.20.25.80:FF:000002">
    <property type="entry name" value="probable WRKY transcription factor 31"/>
    <property type="match status" value="1"/>
</dbReference>
<evidence type="ECO:0000313" key="8">
    <source>
        <dbReference type="EMBL" id="KAJ6710151.1"/>
    </source>
</evidence>
<organism evidence="8 9">
    <name type="scientific">Salix koriyanagi</name>
    <dbReference type="NCBI Taxonomy" id="2511006"/>
    <lineage>
        <taxon>Eukaryota</taxon>
        <taxon>Viridiplantae</taxon>
        <taxon>Streptophyta</taxon>
        <taxon>Embryophyta</taxon>
        <taxon>Tracheophyta</taxon>
        <taxon>Spermatophyta</taxon>
        <taxon>Magnoliopsida</taxon>
        <taxon>eudicotyledons</taxon>
        <taxon>Gunneridae</taxon>
        <taxon>Pentapetalae</taxon>
        <taxon>rosids</taxon>
        <taxon>fabids</taxon>
        <taxon>Malpighiales</taxon>
        <taxon>Salicaceae</taxon>
        <taxon>Saliceae</taxon>
        <taxon>Salix</taxon>
    </lineage>
</organism>
<dbReference type="SUPFAM" id="SSF118290">
    <property type="entry name" value="WRKY DNA-binding domain"/>
    <property type="match status" value="1"/>
</dbReference>
<dbReference type="InterPro" id="IPR003657">
    <property type="entry name" value="WRKY_dom"/>
</dbReference>
<evidence type="ECO:0000256" key="1">
    <source>
        <dbReference type="ARBA" id="ARBA00004123"/>
    </source>
</evidence>
<keyword evidence="5" id="KW-0539">Nucleus</keyword>
<dbReference type="GO" id="GO:0005634">
    <property type="term" value="C:nucleus"/>
    <property type="evidence" value="ECO:0007669"/>
    <property type="project" value="UniProtKB-SubCell"/>
</dbReference>
<sequence>MDQQGRELVFMHSGDFLRQNPGVSDHLNDSSSGVHTQPTIKEVDFFSTDRNGKSPSEHQEMKINIGSSSLVDSSINTGLNLSTSSSGISKIANGKEPNNNKLSVLRGELGRLHDENMKLRKVLVQTTKSYKDLQAQLLVAMPKQTQGCRVEQVIRRLDCLTDQLPLPLVLDGDRWIFNIHPYQSHEFLEQMKGELNDTPTPVMSAQHLMDHRPSDITLDVNEPSVSDDKTPELVVSPANIIEKKSQILGKRASIDDGIDQTSRSRGSPKLEQEKPPDEQVPGVVSFRKARVSVRARSEAPLISDGCQWRKYGQKMANGNPCPRAYYRCTMAVGCPARKQVQRCAEDNTILITTYEGNHNHPLPPPATAMANTTSAAAAMLLSGSTTSREGISSSSCFYPCLPMATLSTSASFPTINLDLTQGPNTTMPFLRTPATFPLPLHGCPQLLGNPMYVGPKLPAIPSVQLGQRHASVVETVTAAIASDPYLTAAVAAAAISTFMGTPRIIDWSNNLSVVPGLPGSPQLPQSCTTFSTN</sequence>
<dbReference type="EMBL" id="JAPFFM010000015">
    <property type="protein sequence ID" value="KAJ6710151.1"/>
    <property type="molecule type" value="Genomic_DNA"/>
</dbReference>
<accession>A0A9Q0TEH5</accession>
<dbReference type="GO" id="GO:0043565">
    <property type="term" value="F:sequence-specific DNA binding"/>
    <property type="evidence" value="ECO:0007669"/>
    <property type="project" value="InterPro"/>
</dbReference>
<dbReference type="AlphaFoldDB" id="A0A9Q0TEH5"/>
<evidence type="ECO:0000313" key="9">
    <source>
        <dbReference type="Proteomes" id="UP001151752"/>
    </source>
</evidence>
<comment type="caution">
    <text evidence="8">The sequence shown here is derived from an EMBL/GenBank/DDBJ whole genome shotgun (WGS) entry which is preliminary data.</text>
</comment>
<feature type="region of interest" description="Disordered" evidence="6">
    <location>
        <begin position="251"/>
        <end position="280"/>
    </location>
</feature>
<name>A0A9Q0TEH5_9ROSI</name>
<feature type="compositionally biased region" description="Basic and acidic residues" evidence="6">
    <location>
        <begin position="268"/>
        <end position="277"/>
    </location>
</feature>
<evidence type="ECO:0000256" key="2">
    <source>
        <dbReference type="ARBA" id="ARBA00023015"/>
    </source>
</evidence>
<keyword evidence="3" id="KW-0238">DNA-binding</keyword>
<keyword evidence="9" id="KW-1185">Reference proteome</keyword>
<evidence type="ECO:0000256" key="5">
    <source>
        <dbReference type="ARBA" id="ARBA00023242"/>
    </source>
</evidence>
<dbReference type="PROSITE" id="PS50811">
    <property type="entry name" value="WRKY"/>
    <property type="match status" value="1"/>
</dbReference>
<dbReference type="PANTHER" id="PTHR31429:SF59">
    <property type="entry name" value="WRKY TRANSCRIPTION FACTOR 47-RELATED"/>
    <property type="match status" value="1"/>
</dbReference>
<dbReference type="SMART" id="SM00774">
    <property type="entry name" value="WRKY"/>
    <property type="match status" value="1"/>
</dbReference>
<reference evidence="8" key="2">
    <citation type="journal article" date="2023" name="Int. J. Mol. Sci.">
        <title>De Novo Assembly and Annotation of 11 Diverse Shrub Willow (Salix) Genomes Reveals Novel Gene Organization in Sex-Linked Regions.</title>
        <authorList>
            <person name="Hyden B."/>
            <person name="Feng K."/>
            <person name="Yates T.B."/>
            <person name="Jawdy S."/>
            <person name="Cereghino C."/>
            <person name="Smart L.B."/>
            <person name="Muchero W."/>
        </authorList>
    </citation>
    <scope>NUCLEOTIDE SEQUENCE</scope>
    <source>
        <tissue evidence="8">Shoot tip</tissue>
    </source>
</reference>
<dbReference type="Proteomes" id="UP001151752">
    <property type="component" value="Chromosome 2"/>
</dbReference>
<evidence type="ECO:0000259" key="7">
    <source>
        <dbReference type="PROSITE" id="PS50811"/>
    </source>
</evidence>
<dbReference type="InterPro" id="IPR036576">
    <property type="entry name" value="WRKY_dom_sf"/>
</dbReference>
<protein>
    <submittedName>
        <fullName evidence="8">WRKY TRANSCRIPTION FACTOR 47-RELATED</fullName>
    </submittedName>
</protein>
<keyword evidence="2" id="KW-0805">Transcription regulation</keyword>
<evidence type="ECO:0000256" key="3">
    <source>
        <dbReference type="ARBA" id="ARBA00023125"/>
    </source>
</evidence>
<comment type="subcellular location">
    <subcellularLocation>
        <location evidence="1">Nucleus</location>
    </subcellularLocation>
</comment>
<dbReference type="GO" id="GO:0003700">
    <property type="term" value="F:DNA-binding transcription factor activity"/>
    <property type="evidence" value="ECO:0007669"/>
    <property type="project" value="InterPro"/>
</dbReference>
<keyword evidence="4" id="KW-0804">Transcription</keyword>
<proteinExistence type="predicted"/>
<reference evidence="8" key="1">
    <citation type="submission" date="2022-11" db="EMBL/GenBank/DDBJ databases">
        <authorList>
            <person name="Hyden B.L."/>
            <person name="Feng K."/>
            <person name="Yates T."/>
            <person name="Jawdy S."/>
            <person name="Smart L.B."/>
            <person name="Muchero W."/>
        </authorList>
    </citation>
    <scope>NUCLEOTIDE SEQUENCE</scope>
    <source>
        <tissue evidence="8">Shoot tip</tissue>
    </source>
</reference>
<dbReference type="Pfam" id="PF03106">
    <property type="entry name" value="WRKY"/>
    <property type="match status" value="1"/>
</dbReference>